<sequence length="119" mass="13428">MNRCVAFFFSLRVHEPHPCYCVCCSSPCLHHHASPRSETPLFKLSPSFTPEPNEEVADELSRTSIYWVADELARTQNIHGLLMCSPGPRVADELARTRSTEGDHELLQAEDQHTPPDEV</sequence>
<reference evidence="2 3" key="1">
    <citation type="submission" date="2024-01" db="EMBL/GenBank/DDBJ databases">
        <title>The genomes of 5 underutilized Papilionoideae crops provide insights into root nodulation and disease resistanc.</title>
        <authorList>
            <person name="Yuan L."/>
        </authorList>
    </citation>
    <scope>NUCLEOTIDE SEQUENCE [LARGE SCALE GENOMIC DNA]</scope>
    <source>
        <strain evidence="2">ZHUSHIDOU_FW_LH</strain>
        <tissue evidence="2">Leaf</tissue>
    </source>
</reference>
<dbReference type="EMBL" id="JAYWIO010000003">
    <property type="protein sequence ID" value="KAK7273813.1"/>
    <property type="molecule type" value="Genomic_DNA"/>
</dbReference>
<name>A0AAN9FKW7_CROPI</name>
<evidence type="ECO:0000256" key="1">
    <source>
        <dbReference type="SAM" id="MobiDB-lite"/>
    </source>
</evidence>
<organism evidence="2 3">
    <name type="scientific">Crotalaria pallida</name>
    <name type="common">Smooth rattlebox</name>
    <name type="synonym">Crotalaria striata</name>
    <dbReference type="NCBI Taxonomy" id="3830"/>
    <lineage>
        <taxon>Eukaryota</taxon>
        <taxon>Viridiplantae</taxon>
        <taxon>Streptophyta</taxon>
        <taxon>Embryophyta</taxon>
        <taxon>Tracheophyta</taxon>
        <taxon>Spermatophyta</taxon>
        <taxon>Magnoliopsida</taxon>
        <taxon>eudicotyledons</taxon>
        <taxon>Gunneridae</taxon>
        <taxon>Pentapetalae</taxon>
        <taxon>rosids</taxon>
        <taxon>fabids</taxon>
        <taxon>Fabales</taxon>
        <taxon>Fabaceae</taxon>
        <taxon>Papilionoideae</taxon>
        <taxon>50 kb inversion clade</taxon>
        <taxon>genistoids sensu lato</taxon>
        <taxon>core genistoids</taxon>
        <taxon>Crotalarieae</taxon>
        <taxon>Crotalaria</taxon>
    </lineage>
</organism>
<protein>
    <submittedName>
        <fullName evidence="2">Uncharacterized protein</fullName>
    </submittedName>
</protein>
<comment type="caution">
    <text evidence="2">The sequence shown here is derived from an EMBL/GenBank/DDBJ whole genome shotgun (WGS) entry which is preliminary data.</text>
</comment>
<accession>A0AAN9FKW7</accession>
<dbReference type="AlphaFoldDB" id="A0AAN9FKW7"/>
<keyword evidence="3" id="KW-1185">Reference proteome</keyword>
<evidence type="ECO:0000313" key="2">
    <source>
        <dbReference type="EMBL" id="KAK7273813.1"/>
    </source>
</evidence>
<evidence type="ECO:0000313" key="3">
    <source>
        <dbReference type="Proteomes" id="UP001372338"/>
    </source>
</evidence>
<proteinExistence type="predicted"/>
<feature type="region of interest" description="Disordered" evidence="1">
    <location>
        <begin position="95"/>
        <end position="119"/>
    </location>
</feature>
<dbReference type="Proteomes" id="UP001372338">
    <property type="component" value="Unassembled WGS sequence"/>
</dbReference>
<gene>
    <name evidence="2" type="ORF">RIF29_14876</name>
</gene>